<dbReference type="EnsemblBacteria" id="BAC88218">
    <property type="protein sequence ID" value="BAC88218"/>
    <property type="gene ID" value="BAC88218"/>
</dbReference>
<dbReference type="InParanoid" id="Q7NNY1"/>
<name>Q7NNY1_GLOVI</name>
<dbReference type="STRING" id="251221.gene:10757749"/>
<dbReference type="HOGENOM" id="CLU_076276_1_4_3"/>
<dbReference type="SUPFAM" id="SSF46689">
    <property type="entry name" value="Homeodomain-like"/>
    <property type="match status" value="1"/>
</dbReference>
<organism evidence="1 2">
    <name type="scientific">Gloeobacter violaceus (strain ATCC 29082 / PCC 7421)</name>
    <dbReference type="NCBI Taxonomy" id="251221"/>
    <lineage>
        <taxon>Bacteria</taxon>
        <taxon>Bacillati</taxon>
        <taxon>Cyanobacteriota</taxon>
        <taxon>Cyanophyceae</taxon>
        <taxon>Gloeobacterales</taxon>
        <taxon>Gloeobacteraceae</taxon>
        <taxon>Gloeobacter</taxon>
    </lineage>
</organism>
<protein>
    <submittedName>
        <fullName evidence="1">Gll0277 protein</fullName>
    </submittedName>
</protein>
<proteinExistence type="predicted"/>
<dbReference type="PANTHER" id="PTHR33293:SF1">
    <property type="entry name" value="INSERTION ELEMENT IS1 1 PROTEIN INSB-RELATED"/>
    <property type="match status" value="1"/>
</dbReference>
<dbReference type="AlphaFoldDB" id="Q7NNY1"/>
<gene>
    <name evidence="1" type="ordered locus">gll0277</name>
</gene>
<dbReference type="Proteomes" id="UP000000557">
    <property type="component" value="Chromosome"/>
</dbReference>
<evidence type="ECO:0000313" key="1">
    <source>
        <dbReference type="EMBL" id="BAC88218.1"/>
    </source>
</evidence>
<dbReference type="KEGG" id="gvi:gll0277"/>
<dbReference type="InterPro" id="IPR009057">
    <property type="entry name" value="Homeodomain-like_sf"/>
</dbReference>
<keyword evidence="2" id="KW-1185">Reference proteome</keyword>
<reference evidence="1 2" key="2">
    <citation type="journal article" date="2003" name="DNA Res.">
        <title>Complete genome structure of Gloeobacter violaceus PCC 7421, a cyanobacterium that lacks thylakoids (supplement).</title>
        <authorList>
            <person name="Nakamura Y."/>
            <person name="Kaneko T."/>
            <person name="Sato S."/>
            <person name="Mimuro M."/>
            <person name="Miyashita H."/>
            <person name="Tsuchiya T."/>
            <person name="Sasamoto S."/>
            <person name="Watanabe A."/>
            <person name="Kawashima K."/>
            <person name="Kishida Y."/>
            <person name="Kiyokawa C."/>
            <person name="Kohara M."/>
            <person name="Matsumoto M."/>
            <person name="Matsuno A."/>
            <person name="Nakazaki N."/>
            <person name="Shimpo S."/>
            <person name="Takeuchi C."/>
            <person name="Yamada M."/>
            <person name="Tabata S."/>
        </authorList>
    </citation>
    <scope>NUCLEOTIDE SEQUENCE [LARGE SCALE GENOMIC DNA]</scope>
    <source>
        <strain evidence="2">ATCC 29082 / PCC 7421</strain>
    </source>
</reference>
<evidence type="ECO:0000313" key="2">
    <source>
        <dbReference type="Proteomes" id="UP000000557"/>
    </source>
</evidence>
<dbReference type="EMBL" id="BA000045">
    <property type="protein sequence ID" value="BAC88218.1"/>
    <property type="molecule type" value="Genomic_DNA"/>
</dbReference>
<reference evidence="1 2" key="1">
    <citation type="journal article" date="2003" name="DNA Res.">
        <title>Complete genome structure of Gloeobacter violaceus PCC 7421, a cyanobacterium that lacks thylakoids.</title>
        <authorList>
            <person name="Nakamura Y."/>
            <person name="Kaneko T."/>
            <person name="Sato S."/>
            <person name="Mimuro M."/>
            <person name="Miyashita H."/>
            <person name="Tsuchiya T."/>
            <person name="Sasamoto S."/>
            <person name="Watanabe A."/>
            <person name="Kawashima K."/>
            <person name="Kishida Y."/>
            <person name="Kiyokawa C."/>
            <person name="Kohara M."/>
            <person name="Matsumoto M."/>
            <person name="Matsuno A."/>
            <person name="Nakazaki N."/>
            <person name="Shimpo S."/>
            <person name="Takeuchi C."/>
            <person name="Yamada M."/>
            <person name="Tabata S."/>
        </authorList>
    </citation>
    <scope>NUCLEOTIDE SEQUENCE [LARGE SCALE GENOMIC DNA]</scope>
    <source>
        <strain evidence="2">ATCC 29082 / PCC 7421</strain>
    </source>
</reference>
<dbReference type="RefSeq" id="WP_011140281.1">
    <property type="nucleotide sequence ID" value="NC_005125.1"/>
</dbReference>
<dbReference type="OrthoDB" id="528683at2"/>
<sequence>MKCPACQSDNFSKNGHRRGVQYYICKDCCKQFLEYYTPQGYPEKVKRNCLTMYLNGMDFRGIERTTGVCRNTVINWVKQAALALPDLPQTKKISTVAQLDKL</sequence>
<dbReference type="PhylomeDB" id="Q7NNY1"/>
<dbReference type="eggNOG" id="COG3677">
    <property type="taxonomic scope" value="Bacteria"/>
</dbReference>
<dbReference type="PANTHER" id="PTHR33293">
    <property type="entry name" value="INSERTION ELEMENT IS1 1 PROTEIN INSB-RELATED"/>
    <property type="match status" value="1"/>
</dbReference>
<accession>Q7NNY1</accession>
<dbReference type="InterPro" id="IPR051354">
    <property type="entry name" value="Transposase_27_IS1"/>
</dbReference>